<protein>
    <recommendedName>
        <fullName evidence="3">Phosphotyrosine protein phosphatase I domain-containing protein</fullName>
    </recommendedName>
</protein>
<evidence type="ECO:0000313" key="2">
    <source>
        <dbReference type="Proteomes" id="UP000176834"/>
    </source>
</evidence>
<gene>
    <name evidence="1" type="ORF">A3B86_00430</name>
</gene>
<dbReference type="AlphaFoldDB" id="A0A1F8F322"/>
<sequence length="123" mass="14086">MPEKKKILFVCTHNVSRSRTAEDLFINSQEYEVKSAGLLFHQDGKQVVAQELINWADVVIAMNETEWSNGRPPCRHSSKLKEKFDLKEKKIVILGIPDVYGRGNSHLIWLLRSKLKEIAGINI</sequence>
<dbReference type="SUPFAM" id="SSF52788">
    <property type="entry name" value="Phosphotyrosine protein phosphatases I"/>
    <property type="match status" value="1"/>
</dbReference>
<evidence type="ECO:0000313" key="1">
    <source>
        <dbReference type="EMBL" id="OGN06646.1"/>
    </source>
</evidence>
<name>A0A1F8F322_9BACT</name>
<reference evidence="1 2" key="1">
    <citation type="journal article" date="2016" name="Nat. Commun.">
        <title>Thousands of microbial genomes shed light on interconnected biogeochemical processes in an aquifer system.</title>
        <authorList>
            <person name="Anantharaman K."/>
            <person name="Brown C.T."/>
            <person name="Hug L.A."/>
            <person name="Sharon I."/>
            <person name="Castelle C.J."/>
            <person name="Probst A.J."/>
            <person name="Thomas B.C."/>
            <person name="Singh A."/>
            <person name="Wilkins M.J."/>
            <person name="Karaoz U."/>
            <person name="Brodie E.L."/>
            <person name="Williams K.H."/>
            <person name="Hubbard S.S."/>
            <person name="Banfield J.F."/>
        </authorList>
    </citation>
    <scope>NUCLEOTIDE SEQUENCE [LARGE SCALE GENOMIC DNA]</scope>
</reference>
<accession>A0A1F8F322</accession>
<dbReference type="EMBL" id="MGJN01000018">
    <property type="protein sequence ID" value="OGN06646.1"/>
    <property type="molecule type" value="Genomic_DNA"/>
</dbReference>
<evidence type="ECO:0008006" key="3">
    <source>
        <dbReference type="Google" id="ProtNLM"/>
    </source>
</evidence>
<organism evidence="1 2">
    <name type="scientific">Candidatus Yanofskybacteria bacterium RIFCSPHIGHO2_02_FULL_38_22b</name>
    <dbReference type="NCBI Taxonomy" id="1802673"/>
    <lineage>
        <taxon>Bacteria</taxon>
        <taxon>Candidatus Yanofskyibacteriota</taxon>
    </lineage>
</organism>
<comment type="caution">
    <text evidence="1">The sequence shown here is derived from an EMBL/GenBank/DDBJ whole genome shotgun (WGS) entry which is preliminary data.</text>
</comment>
<dbReference type="Proteomes" id="UP000176834">
    <property type="component" value="Unassembled WGS sequence"/>
</dbReference>
<dbReference type="Gene3D" id="3.40.50.2300">
    <property type="match status" value="1"/>
</dbReference>
<dbReference type="InterPro" id="IPR036196">
    <property type="entry name" value="Ptyr_pPase_sf"/>
</dbReference>
<proteinExistence type="predicted"/>